<evidence type="ECO:0000256" key="6">
    <source>
        <dbReference type="ARBA" id="ARBA00048336"/>
    </source>
</evidence>
<feature type="region of interest" description="Disordered" evidence="7">
    <location>
        <begin position="823"/>
        <end position="844"/>
    </location>
</feature>
<dbReference type="EC" id="3.1.3.16" evidence="2"/>
<feature type="compositionally biased region" description="Basic and acidic residues" evidence="7">
    <location>
        <begin position="1240"/>
        <end position="1254"/>
    </location>
</feature>
<dbReference type="PANTHER" id="PTHR23081:SF36">
    <property type="entry name" value="RNA POLYMERASE II SUBUNIT A C-TERMINAL DOMAIN PHOSPHATASE"/>
    <property type="match status" value="1"/>
</dbReference>
<evidence type="ECO:0000259" key="9">
    <source>
        <dbReference type="PROSITE" id="PS50969"/>
    </source>
</evidence>
<dbReference type="OrthoDB" id="10249888at2759"/>
<gene>
    <name evidence="10" type="ORF">CYME_CMP176C</name>
</gene>
<dbReference type="InterPro" id="IPR036412">
    <property type="entry name" value="HAD-like_sf"/>
</dbReference>
<dbReference type="InterPro" id="IPR023214">
    <property type="entry name" value="HAD_sf"/>
</dbReference>
<dbReference type="EMBL" id="AP006498">
    <property type="protein sequence ID" value="BAM81806.1"/>
    <property type="molecule type" value="Genomic_DNA"/>
</dbReference>
<comment type="catalytic activity">
    <reaction evidence="5">
        <text>O-phospho-L-seryl-[protein] + H2O = L-seryl-[protein] + phosphate</text>
        <dbReference type="Rhea" id="RHEA:20629"/>
        <dbReference type="Rhea" id="RHEA-COMP:9863"/>
        <dbReference type="Rhea" id="RHEA-COMP:11604"/>
        <dbReference type="ChEBI" id="CHEBI:15377"/>
        <dbReference type="ChEBI" id="CHEBI:29999"/>
        <dbReference type="ChEBI" id="CHEBI:43474"/>
        <dbReference type="ChEBI" id="CHEBI:83421"/>
        <dbReference type="EC" id="3.1.3.16"/>
    </reaction>
</comment>
<reference evidence="10 11" key="1">
    <citation type="journal article" date="2004" name="Nature">
        <title>Genome sequence of the ultrasmall unicellular red alga Cyanidioschyzon merolae 10D.</title>
        <authorList>
            <person name="Matsuzaki M."/>
            <person name="Misumi O."/>
            <person name="Shin-i T."/>
            <person name="Maruyama S."/>
            <person name="Takahara M."/>
            <person name="Miyagishima S."/>
            <person name="Mori T."/>
            <person name="Nishida K."/>
            <person name="Yagisawa F."/>
            <person name="Nishida K."/>
            <person name="Yoshida Y."/>
            <person name="Nishimura Y."/>
            <person name="Nakao S."/>
            <person name="Kobayashi T."/>
            <person name="Momoyama Y."/>
            <person name="Higashiyama T."/>
            <person name="Minoda A."/>
            <person name="Sano M."/>
            <person name="Nomoto H."/>
            <person name="Oishi K."/>
            <person name="Hayashi H."/>
            <person name="Ohta F."/>
            <person name="Nishizaka S."/>
            <person name="Haga S."/>
            <person name="Miura S."/>
            <person name="Morishita T."/>
            <person name="Kabeya Y."/>
            <person name="Terasawa K."/>
            <person name="Suzuki Y."/>
            <person name="Ishii Y."/>
            <person name="Asakawa S."/>
            <person name="Takano H."/>
            <person name="Ohta N."/>
            <person name="Kuroiwa H."/>
            <person name="Tanaka K."/>
            <person name="Shimizu N."/>
            <person name="Sugano S."/>
            <person name="Sato N."/>
            <person name="Nozaki H."/>
            <person name="Ogasawara N."/>
            <person name="Kohara Y."/>
            <person name="Kuroiwa T."/>
        </authorList>
    </citation>
    <scope>NUCLEOTIDE SEQUENCE [LARGE SCALE GENOMIC DNA]</scope>
    <source>
        <strain evidence="10 11">10D</strain>
    </source>
</reference>
<feature type="compositionally biased region" description="Polar residues" evidence="7">
    <location>
        <begin position="1306"/>
        <end position="1325"/>
    </location>
</feature>
<feature type="region of interest" description="Disordered" evidence="7">
    <location>
        <begin position="275"/>
        <end position="294"/>
    </location>
</feature>
<dbReference type="GO" id="GO:0008420">
    <property type="term" value="F:RNA polymerase II CTD heptapeptide repeat phosphatase activity"/>
    <property type="evidence" value="ECO:0007669"/>
    <property type="project" value="InterPro"/>
</dbReference>
<evidence type="ECO:0000256" key="7">
    <source>
        <dbReference type="SAM" id="MobiDB-lite"/>
    </source>
</evidence>
<dbReference type="Pfam" id="PF03031">
    <property type="entry name" value="NIF"/>
    <property type="match status" value="1"/>
</dbReference>
<dbReference type="InterPro" id="IPR004274">
    <property type="entry name" value="FCP1_dom"/>
</dbReference>
<dbReference type="GO" id="GO:0005634">
    <property type="term" value="C:nucleus"/>
    <property type="evidence" value="ECO:0007669"/>
    <property type="project" value="UniProtKB-SubCell"/>
</dbReference>
<evidence type="ECO:0000256" key="4">
    <source>
        <dbReference type="ARBA" id="ARBA00023242"/>
    </source>
</evidence>
<dbReference type="STRING" id="280699.M1UV78"/>
<accession>M1UV78</accession>
<protein>
    <recommendedName>
        <fullName evidence="2">protein-serine/threonine phosphatase</fullName>
        <ecNumber evidence="2">3.1.3.16</ecNumber>
    </recommendedName>
</protein>
<dbReference type="SUPFAM" id="SSF56784">
    <property type="entry name" value="HAD-like"/>
    <property type="match status" value="1"/>
</dbReference>
<dbReference type="InterPro" id="IPR039189">
    <property type="entry name" value="Fcp1"/>
</dbReference>
<evidence type="ECO:0000259" key="8">
    <source>
        <dbReference type="PROSITE" id="PS50172"/>
    </source>
</evidence>
<feature type="region of interest" description="Disordered" evidence="7">
    <location>
        <begin position="1231"/>
        <end position="1287"/>
    </location>
</feature>
<dbReference type="CDD" id="cd17729">
    <property type="entry name" value="BRCT_CTDP1"/>
    <property type="match status" value="1"/>
</dbReference>
<feature type="region of interest" description="Disordered" evidence="7">
    <location>
        <begin position="1045"/>
        <end position="1123"/>
    </location>
</feature>
<feature type="compositionally biased region" description="Polar residues" evidence="7">
    <location>
        <begin position="72"/>
        <end position="87"/>
    </location>
</feature>
<dbReference type="SUPFAM" id="SSF52113">
    <property type="entry name" value="BRCT domain"/>
    <property type="match status" value="1"/>
</dbReference>
<dbReference type="Proteomes" id="UP000007014">
    <property type="component" value="Chromosome 16"/>
</dbReference>
<dbReference type="PROSITE" id="PS50969">
    <property type="entry name" value="FCP1"/>
    <property type="match status" value="1"/>
</dbReference>
<evidence type="ECO:0000313" key="10">
    <source>
        <dbReference type="EMBL" id="BAM81806.1"/>
    </source>
</evidence>
<feature type="domain" description="FCP1 homology" evidence="9">
    <location>
        <begin position="351"/>
        <end position="654"/>
    </location>
</feature>
<dbReference type="GeneID" id="16996110"/>
<dbReference type="SMART" id="SM00577">
    <property type="entry name" value="CPDc"/>
    <property type="match status" value="1"/>
</dbReference>
<evidence type="ECO:0000256" key="5">
    <source>
        <dbReference type="ARBA" id="ARBA00047761"/>
    </source>
</evidence>
<name>M1UV78_CYAM1</name>
<evidence type="ECO:0000256" key="3">
    <source>
        <dbReference type="ARBA" id="ARBA00022801"/>
    </source>
</evidence>
<keyword evidence="4" id="KW-0539">Nucleus</keyword>
<feature type="compositionally biased region" description="Polar residues" evidence="7">
    <location>
        <begin position="280"/>
        <end position="291"/>
    </location>
</feature>
<proteinExistence type="predicted"/>
<dbReference type="PROSITE" id="PS50172">
    <property type="entry name" value="BRCT"/>
    <property type="match status" value="1"/>
</dbReference>
<dbReference type="Gene3D" id="3.40.50.10190">
    <property type="entry name" value="BRCT domain"/>
    <property type="match status" value="1"/>
</dbReference>
<dbReference type="Gramene" id="CMP176CT">
    <property type="protein sequence ID" value="CMP176CT"/>
    <property type="gene ID" value="CMP176C"/>
</dbReference>
<dbReference type="PANTHER" id="PTHR23081">
    <property type="entry name" value="RNA POLYMERASE II CTD PHOSPHATASE"/>
    <property type="match status" value="1"/>
</dbReference>
<feature type="region of interest" description="Disordered" evidence="7">
    <location>
        <begin position="156"/>
        <end position="177"/>
    </location>
</feature>
<dbReference type="RefSeq" id="XP_005537842.1">
    <property type="nucleotide sequence ID" value="XM_005537785.1"/>
</dbReference>
<dbReference type="HOGENOM" id="CLU_242869_0_0_1"/>
<dbReference type="KEGG" id="cme:CYME_CMP176C"/>
<feature type="compositionally biased region" description="Acidic residues" evidence="7">
    <location>
        <begin position="1049"/>
        <end position="1065"/>
    </location>
</feature>
<dbReference type="CDD" id="cd07521">
    <property type="entry name" value="HAD_FCP1-like"/>
    <property type="match status" value="1"/>
</dbReference>
<feature type="compositionally biased region" description="Basic and acidic residues" evidence="7">
    <location>
        <begin position="1267"/>
        <end position="1277"/>
    </location>
</feature>
<feature type="domain" description="BRCT" evidence="8">
    <location>
        <begin position="1396"/>
        <end position="1494"/>
    </location>
</feature>
<organism evidence="10 11">
    <name type="scientific">Cyanidioschyzon merolae (strain NIES-3377 / 10D)</name>
    <name type="common">Unicellular red alga</name>
    <dbReference type="NCBI Taxonomy" id="280699"/>
    <lineage>
        <taxon>Eukaryota</taxon>
        <taxon>Rhodophyta</taxon>
        <taxon>Bangiophyceae</taxon>
        <taxon>Cyanidiales</taxon>
        <taxon>Cyanidiaceae</taxon>
        <taxon>Cyanidioschyzon</taxon>
    </lineage>
</organism>
<feature type="compositionally biased region" description="Basic residues" evidence="7">
    <location>
        <begin position="1334"/>
        <end position="1343"/>
    </location>
</feature>
<feature type="compositionally biased region" description="Low complexity" evidence="7">
    <location>
        <begin position="50"/>
        <end position="68"/>
    </location>
</feature>
<keyword evidence="11" id="KW-1185">Reference proteome</keyword>
<feature type="region of interest" description="Disordered" evidence="7">
    <location>
        <begin position="1300"/>
        <end position="1369"/>
    </location>
</feature>
<evidence type="ECO:0000256" key="1">
    <source>
        <dbReference type="ARBA" id="ARBA00004123"/>
    </source>
</evidence>
<dbReference type="InterPro" id="IPR001357">
    <property type="entry name" value="BRCT_dom"/>
</dbReference>
<feature type="region of interest" description="Disordered" evidence="7">
    <location>
        <begin position="50"/>
        <end position="96"/>
    </location>
</feature>
<feature type="compositionally biased region" description="Polar residues" evidence="7">
    <location>
        <begin position="159"/>
        <end position="170"/>
    </location>
</feature>
<dbReference type="InterPro" id="IPR036420">
    <property type="entry name" value="BRCT_dom_sf"/>
</dbReference>
<comment type="catalytic activity">
    <reaction evidence="6">
        <text>O-phospho-L-threonyl-[protein] + H2O = L-threonyl-[protein] + phosphate</text>
        <dbReference type="Rhea" id="RHEA:47004"/>
        <dbReference type="Rhea" id="RHEA-COMP:11060"/>
        <dbReference type="Rhea" id="RHEA-COMP:11605"/>
        <dbReference type="ChEBI" id="CHEBI:15377"/>
        <dbReference type="ChEBI" id="CHEBI:30013"/>
        <dbReference type="ChEBI" id="CHEBI:43474"/>
        <dbReference type="ChEBI" id="CHEBI:61977"/>
        <dbReference type="EC" id="3.1.3.16"/>
    </reaction>
</comment>
<comment type="subcellular location">
    <subcellularLocation>
        <location evidence="1">Nucleus</location>
    </subcellularLocation>
</comment>
<sequence>MAMEGDWETWELRAPSCWPPVLEGPTRGPSECADAALTCSTSSSVSTAAEATAWRGSTTPLSSSTTPLEDSTAANASVEAQNDSSWASEKAGRKETRSLNTEVVAFPFYVIMHWYAEDGGDVAAGSSVAELVRFSVEQPSRTDESVKVVLFETEHSGQGPVSTTNGQSGLVTRKGSGQEPMFRVGRAHLPSRVNGTLKHLAAQLPTDLAQKLASIMESESDKEQLSEVIRACAFSPARVEPGQVIGTVQYCTHSTVYRGICVNCQRDVSSEARAVPTVARPQSQESTTFSYGPSMGHGSSFRRVAWMEDSGSDILRSSRKFHIPVAYQNHQLSVSLRKAEELSEENARRLLRQRKLPLVLDLDHTLVHATNDPRAREILCVLSSTLHASLQLTGALSEWERILQDPSAPIAERLLRELTRMDSPNRVVSKVSADRADLNATEQSAATVDRLLQNLFQRLGIFAFAIGKDTSASRGCAPLDNTTDAKLVPFWRWWRTDPASLQQTNSSKGIGQTADANTSLYYIKLRPGLHEFLRTIADRFELHIYTMGSRPYADTVASIIDSDERLFQGRITSRDDFEDGRLNQKNLKHVFPCDDSMVLVVDDREDVWVAQDQSLHGRHFPNLIRARPYYFFRGLEETFQREQHTATTDILTNTHDHSDLSLIVDGDPAPSREGVLLSENSQNSPSSAVKSALWFLQQWIAADHQDHSHLRRLAEILAECHQRFFTLYDQYVASGIEQHPIAASELDPSTSVSKSDQLQSLSIEYPRQRLAEVAHERDVFEKGSRIQRLRRHSDSVTARYPDQCPLERRTLDGNVSEAVLQANAPQHEPTQERSSSDPAVNALSGSPLIASSKAEGSFLPGSYSTVADIHGYKARGGELLQRTGAAVNAKASNAYDGDSEPNMHTFPSYCDNQSPKGTSTELFLTKGPSKMPDEGGCAVYRGTSAGAMQMMVWDRHEKRTKSGTDSPLSAETGMRMLPATFEVQEATGAARILHAEDANLAFTYDLGTGGAKDYPSSILGTDGGGEFADGNQASSVVVEARSLHVADSDGAEDENVDDDDDDDESAAIASPSPAPTVHDFTAAADVAEEERDPGLSFSTKGDLSEQSRTDGLGDTPTPITQRSWDSMVDRNTPAQVESGSTFLLISQALGGESCADGKIIRRSRRLLEQSLKRSNGESGKQSADSGSTAWATLGSAVGYTRTGRKRNLSASREMNTGGIALKDSVSERTSFTIDPNCEGEIGRYDKPTIADSSERQSVAPTKKTRNRFPERAREQRRSPSPATQLRQNLLRRTAALALAEGDEQNRITSGTLAESSTTQKPSPGSNPEHDGATRRPRRVLRPRCHPEATPESRSTPPVPPPSGGLDPVKRGKAYTVSASLPLWRPPASIKDILAELRRSVLTGCELCFTGVFAKHAGMAPEDHELWRLAVRFGAVCHREVLPQVSHLIADPQRGRDTLKTQTARAMNSVFIVKPTWLVCSAEDMRRANELEHLLDDGESASATFAGDSVAQRASGQDGSSISKLVNLEAYRAQMASLRAERLQHGLHAVSPASEAEEGREFAQEHVPWRTGHIPDSCDDGEAPCNNVGERDLSGASLGFPNHRQAEALSPDAEDACDSLLERELEHCMCGDTRTDQGPQA</sequence>
<dbReference type="Gene3D" id="3.40.50.1000">
    <property type="entry name" value="HAD superfamily/HAD-like"/>
    <property type="match status" value="1"/>
</dbReference>
<dbReference type="eggNOG" id="KOG0323">
    <property type="taxonomic scope" value="Eukaryota"/>
</dbReference>
<reference evidence="10 11" key="2">
    <citation type="journal article" date="2007" name="BMC Biol.">
        <title>A 100%-complete sequence reveals unusually simple genomic features in the hot-spring red alga Cyanidioschyzon merolae.</title>
        <authorList>
            <person name="Nozaki H."/>
            <person name="Takano H."/>
            <person name="Misumi O."/>
            <person name="Terasawa K."/>
            <person name="Matsuzaki M."/>
            <person name="Maruyama S."/>
            <person name="Nishida K."/>
            <person name="Yagisawa F."/>
            <person name="Yoshida Y."/>
            <person name="Fujiwara T."/>
            <person name="Takio S."/>
            <person name="Tamura K."/>
            <person name="Chung S.J."/>
            <person name="Nakamura S."/>
            <person name="Kuroiwa H."/>
            <person name="Tanaka K."/>
            <person name="Sato N."/>
            <person name="Kuroiwa T."/>
        </authorList>
    </citation>
    <scope>NUCLEOTIDE SEQUENCE [LARGE SCALE GENOMIC DNA]</scope>
    <source>
        <strain evidence="10 11">10D</strain>
    </source>
</reference>
<evidence type="ECO:0000313" key="11">
    <source>
        <dbReference type="Proteomes" id="UP000007014"/>
    </source>
</evidence>
<keyword evidence="3" id="KW-0378">Hydrolase</keyword>
<evidence type="ECO:0000256" key="2">
    <source>
        <dbReference type="ARBA" id="ARBA00013081"/>
    </source>
</evidence>